<evidence type="ECO:0000256" key="1">
    <source>
        <dbReference type="SAM" id="Phobius"/>
    </source>
</evidence>
<keyword evidence="1" id="KW-1133">Transmembrane helix</keyword>
<accession>A0A2T4A2S4</accession>
<keyword evidence="1" id="KW-0812">Transmembrane</keyword>
<dbReference type="RefSeq" id="XP_024771026.1">
    <property type="nucleotide sequence ID" value="XM_024919655.1"/>
</dbReference>
<protein>
    <submittedName>
        <fullName evidence="2">Uncharacterized protein</fullName>
    </submittedName>
</protein>
<keyword evidence="3" id="KW-1185">Reference proteome</keyword>
<reference evidence="2 3" key="1">
    <citation type="submission" date="2016-07" db="EMBL/GenBank/DDBJ databases">
        <title>Multiple horizontal gene transfer events from other fungi enriched the ability of initially mycotrophic Trichoderma (Ascomycota) to feed on dead plant biomass.</title>
        <authorList>
            <consortium name="DOE Joint Genome Institute"/>
            <person name="Aerts A."/>
            <person name="Atanasova L."/>
            <person name="Chenthamara K."/>
            <person name="Zhang J."/>
            <person name="Grujic M."/>
            <person name="Henrissat B."/>
            <person name="Kuo A."/>
            <person name="Salamov A."/>
            <person name="Lipzen A."/>
            <person name="Labutti K."/>
            <person name="Barry K."/>
            <person name="Miao Y."/>
            <person name="Rahimi M.J."/>
            <person name="Shen Q."/>
            <person name="Grigoriev I.V."/>
            <person name="Kubicek C.P."/>
            <person name="Druzhinina I.S."/>
        </authorList>
    </citation>
    <scope>NUCLEOTIDE SEQUENCE [LARGE SCALE GENOMIC DNA]</scope>
    <source>
        <strain evidence="2 3">CBS 226.95</strain>
    </source>
</reference>
<keyword evidence="1" id="KW-0472">Membrane</keyword>
<proteinExistence type="predicted"/>
<dbReference type="EMBL" id="KZ679686">
    <property type="protein sequence ID" value="PTB51349.1"/>
    <property type="molecule type" value="Genomic_DNA"/>
</dbReference>
<evidence type="ECO:0000313" key="2">
    <source>
        <dbReference type="EMBL" id="PTB51349.1"/>
    </source>
</evidence>
<sequence length="91" mass="10002">MPYPKTATIPSGTYESYTASRIGIRTTLSRLTYASFYGVLLLLSAHLSFVARFRRADLAPPGGRWACLFCFDQRQVLTGGASLDRAISLIP</sequence>
<gene>
    <name evidence="2" type="ORF">M431DRAFT_511436</name>
</gene>
<evidence type="ECO:0000313" key="3">
    <source>
        <dbReference type="Proteomes" id="UP000241690"/>
    </source>
</evidence>
<organism evidence="2 3">
    <name type="scientific">Trichoderma harzianum CBS 226.95</name>
    <dbReference type="NCBI Taxonomy" id="983964"/>
    <lineage>
        <taxon>Eukaryota</taxon>
        <taxon>Fungi</taxon>
        <taxon>Dikarya</taxon>
        <taxon>Ascomycota</taxon>
        <taxon>Pezizomycotina</taxon>
        <taxon>Sordariomycetes</taxon>
        <taxon>Hypocreomycetidae</taxon>
        <taxon>Hypocreales</taxon>
        <taxon>Hypocreaceae</taxon>
        <taxon>Trichoderma</taxon>
    </lineage>
</organism>
<feature type="transmembrane region" description="Helical" evidence="1">
    <location>
        <begin position="31"/>
        <end position="51"/>
    </location>
</feature>
<dbReference type="Proteomes" id="UP000241690">
    <property type="component" value="Unassembled WGS sequence"/>
</dbReference>
<dbReference type="GeneID" id="36628224"/>
<name>A0A2T4A2S4_TRIHA</name>
<dbReference type="AlphaFoldDB" id="A0A2T4A2S4"/>